<evidence type="ECO:0000256" key="9">
    <source>
        <dbReference type="ARBA" id="ARBA00030650"/>
    </source>
</evidence>
<evidence type="ECO:0000256" key="2">
    <source>
        <dbReference type="ARBA" id="ARBA00005927"/>
    </source>
</evidence>
<dbReference type="InParanoid" id="A0A1Y2DZS6"/>
<dbReference type="GO" id="GO:0012507">
    <property type="term" value="C:ER to Golgi transport vesicle membrane"/>
    <property type="evidence" value="ECO:0007669"/>
    <property type="project" value="TreeGrafter"/>
</dbReference>
<proteinExistence type="inferred from homology"/>
<name>A0A1Y2DZS6_9BASI</name>
<evidence type="ECO:0000256" key="10">
    <source>
        <dbReference type="ARBA" id="ARBA00030878"/>
    </source>
</evidence>
<dbReference type="Pfam" id="PF12931">
    <property type="entry name" value="TPR_Sec16"/>
    <property type="match status" value="1"/>
</dbReference>
<dbReference type="GO" id="GO:0070971">
    <property type="term" value="C:endoplasmic reticulum exit site"/>
    <property type="evidence" value="ECO:0007669"/>
    <property type="project" value="TreeGrafter"/>
</dbReference>
<dbReference type="InterPro" id="IPR024298">
    <property type="entry name" value="Sec16_Sec23-bd"/>
</dbReference>
<feature type="non-terminal residue" evidence="12">
    <location>
        <position position="175"/>
    </location>
</feature>
<dbReference type="CDD" id="cd09233">
    <property type="entry name" value="ACE1-Sec16-like"/>
    <property type="match status" value="1"/>
</dbReference>
<comment type="similarity">
    <text evidence="2">Belongs to the SEC16 family.</text>
</comment>
<evidence type="ECO:0000256" key="1">
    <source>
        <dbReference type="ARBA" id="ARBA00004397"/>
    </source>
</evidence>
<evidence type="ECO:0000256" key="3">
    <source>
        <dbReference type="ARBA" id="ARBA00020746"/>
    </source>
</evidence>
<dbReference type="GO" id="GO:0016192">
    <property type="term" value="P:vesicle-mediated transport"/>
    <property type="evidence" value="ECO:0007669"/>
    <property type="project" value="UniProtKB-KW"/>
</dbReference>
<feature type="non-terminal residue" evidence="12">
    <location>
        <position position="1"/>
    </location>
</feature>
<dbReference type="STRING" id="106004.A0A1Y2DZS6"/>
<dbReference type="GO" id="GO:0007030">
    <property type="term" value="P:Golgi organization"/>
    <property type="evidence" value="ECO:0007669"/>
    <property type="project" value="TreeGrafter"/>
</dbReference>
<sequence length="175" mass="18275">LEKWQETVAMIIANRTAGDSAALTALGDALAANGWLDAAHVCYLLSPATSLIGGAGTPAARICLLGSATPTTTSTDGIDLESVKLTELVEFAFSLAPTVKGQEPFLGFPHLQALRLYHATKLADAGHVSQASKYCEAIVNTLKATTKPSPYYTPVLVAQVKALSDRLTAAPGHDK</sequence>
<dbReference type="GO" id="GO:0005789">
    <property type="term" value="C:endoplasmic reticulum membrane"/>
    <property type="evidence" value="ECO:0007669"/>
    <property type="project" value="UniProtKB-SubCell"/>
</dbReference>
<feature type="domain" description="Sec16 Sec23-binding" evidence="11">
    <location>
        <begin position="1"/>
        <end position="172"/>
    </location>
</feature>
<evidence type="ECO:0000256" key="7">
    <source>
        <dbReference type="ARBA" id="ARBA00022892"/>
    </source>
</evidence>
<evidence type="ECO:0000256" key="5">
    <source>
        <dbReference type="ARBA" id="ARBA00022448"/>
    </source>
</evidence>
<dbReference type="OrthoDB" id="8918678at2759"/>
<dbReference type="Proteomes" id="UP000193467">
    <property type="component" value="Unassembled WGS sequence"/>
</dbReference>
<evidence type="ECO:0000313" key="12">
    <source>
        <dbReference type="EMBL" id="ORY64606.1"/>
    </source>
</evidence>
<comment type="subcellular location">
    <subcellularLocation>
        <location evidence="1">Endoplasmic reticulum membrane</location>
        <topology evidence="1">Peripheral membrane protein</topology>
        <orientation evidence="1">Cytoplasmic side</orientation>
    </subcellularLocation>
</comment>
<dbReference type="PANTHER" id="PTHR13402:SF6">
    <property type="entry name" value="SECRETORY 16, ISOFORM I"/>
    <property type="match status" value="1"/>
</dbReference>
<comment type="function">
    <text evidence="8">Involved in the initiation of assembly of the COPII coat required for the formation of transport vesicles from the endoplasmic reticulum (ER) and the selection of cargo molecules. Also involved in autophagy.</text>
</comment>
<evidence type="ECO:0000256" key="6">
    <source>
        <dbReference type="ARBA" id="ARBA00022824"/>
    </source>
</evidence>
<dbReference type="EMBL" id="MCGR01000066">
    <property type="protein sequence ID" value="ORY64606.1"/>
    <property type="molecule type" value="Genomic_DNA"/>
</dbReference>
<dbReference type="GO" id="GO:0070973">
    <property type="term" value="P:protein localization to endoplasmic reticulum exit site"/>
    <property type="evidence" value="ECO:0007669"/>
    <property type="project" value="TreeGrafter"/>
</dbReference>
<keyword evidence="13" id="KW-1185">Reference proteome</keyword>
<comment type="caution">
    <text evidence="12">The sequence shown here is derived from an EMBL/GenBank/DDBJ whole genome shotgun (WGS) entry which is preliminary data.</text>
</comment>
<accession>A0A1Y2DZS6</accession>
<evidence type="ECO:0000313" key="13">
    <source>
        <dbReference type="Proteomes" id="UP000193467"/>
    </source>
</evidence>
<dbReference type="PANTHER" id="PTHR13402">
    <property type="entry name" value="RGPR-RELATED"/>
    <property type="match status" value="1"/>
</dbReference>
<evidence type="ECO:0000256" key="4">
    <source>
        <dbReference type="ARBA" id="ARBA00021659"/>
    </source>
</evidence>
<keyword evidence="6" id="KW-0256">Endoplasmic reticulum</keyword>
<evidence type="ECO:0000259" key="11">
    <source>
        <dbReference type="Pfam" id="PF12931"/>
    </source>
</evidence>
<reference evidence="12 13" key="1">
    <citation type="submission" date="2016-07" db="EMBL/GenBank/DDBJ databases">
        <title>Pervasive Adenine N6-methylation of Active Genes in Fungi.</title>
        <authorList>
            <consortium name="DOE Joint Genome Institute"/>
            <person name="Mondo S.J."/>
            <person name="Dannebaum R.O."/>
            <person name="Kuo R.C."/>
            <person name="Labutti K."/>
            <person name="Haridas S."/>
            <person name="Kuo A."/>
            <person name="Salamov A."/>
            <person name="Ahrendt S.R."/>
            <person name="Lipzen A."/>
            <person name="Sullivan W."/>
            <person name="Andreopoulos W.B."/>
            <person name="Clum A."/>
            <person name="Lindquist E."/>
            <person name="Daum C."/>
            <person name="Ramamoorthy G.K."/>
            <person name="Gryganskyi A."/>
            <person name="Culley D."/>
            <person name="Magnuson J.K."/>
            <person name="James T.Y."/>
            <person name="O'Malley M.A."/>
            <person name="Stajich J.E."/>
            <person name="Spatafora J.W."/>
            <person name="Visel A."/>
            <person name="Grigoriev I.V."/>
        </authorList>
    </citation>
    <scope>NUCLEOTIDE SEQUENCE [LARGE SCALE GENOMIC DNA]</scope>
    <source>
        <strain evidence="12 13">62-1032</strain>
    </source>
</reference>
<keyword evidence="7" id="KW-0931">ER-Golgi transport</keyword>
<evidence type="ECO:0000256" key="8">
    <source>
        <dbReference type="ARBA" id="ARBA00024687"/>
    </source>
</evidence>
<organism evidence="12 13">
    <name type="scientific">Leucosporidium creatinivorum</name>
    <dbReference type="NCBI Taxonomy" id="106004"/>
    <lineage>
        <taxon>Eukaryota</taxon>
        <taxon>Fungi</taxon>
        <taxon>Dikarya</taxon>
        <taxon>Basidiomycota</taxon>
        <taxon>Pucciniomycotina</taxon>
        <taxon>Microbotryomycetes</taxon>
        <taxon>Leucosporidiales</taxon>
        <taxon>Leucosporidium</taxon>
    </lineage>
</organism>
<protein>
    <recommendedName>
        <fullName evidence="4">COPII coat assembly protein SEC16</fullName>
    </recommendedName>
    <alternativeName>
        <fullName evidence="3">COPII coat assembly protein sec16</fullName>
    </alternativeName>
    <alternativeName>
        <fullName evidence="9 10">protein transport protein SEC16</fullName>
    </alternativeName>
</protein>
<dbReference type="Gene3D" id="1.25.40.1030">
    <property type="match status" value="1"/>
</dbReference>
<keyword evidence="5" id="KW-0813">Transport</keyword>
<dbReference type="AlphaFoldDB" id="A0A1Y2DZS6"/>
<gene>
    <name evidence="12" type="ORF">BCR35DRAFT_254835</name>
</gene>